<keyword evidence="2" id="KW-0472">Membrane</keyword>
<keyword evidence="4" id="KW-1185">Reference proteome</keyword>
<evidence type="ECO:0000256" key="2">
    <source>
        <dbReference type="SAM" id="Phobius"/>
    </source>
</evidence>
<feature type="compositionally biased region" description="Polar residues" evidence="1">
    <location>
        <begin position="1441"/>
        <end position="1457"/>
    </location>
</feature>
<reference evidence="3" key="1">
    <citation type="submission" date="2021-05" db="EMBL/GenBank/DDBJ databases">
        <title>Comparative genomics of three Colletotrichum scovillei strains and genetic complementation revealed genes involved fungal growth and virulence on chili pepper.</title>
        <authorList>
            <person name="Hsieh D.-K."/>
            <person name="Chuang S.-C."/>
            <person name="Chen C.-Y."/>
            <person name="Chao Y.-T."/>
            <person name="Lu M.-Y.J."/>
            <person name="Lee M.-H."/>
            <person name="Shih M.-C."/>
        </authorList>
    </citation>
    <scope>NUCLEOTIDE SEQUENCE</scope>
    <source>
        <strain evidence="3">Coll-153</strain>
    </source>
</reference>
<feature type="compositionally biased region" description="Polar residues" evidence="1">
    <location>
        <begin position="1133"/>
        <end position="1144"/>
    </location>
</feature>
<feature type="region of interest" description="Disordered" evidence="1">
    <location>
        <begin position="1418"/>
        <end position="1457"/>
    </location>
</feature>
<dbReference type="Proteomes" id="UP000699042">
    <property type="component" value="Unassembled WGS sequence"/>
</dbReference>
<feature type="transmembrane region" description="Helical" evidence="2">
    <location>
        <begin position="1342"/>
        <end position="1360"/>
    </location>
</feature>
<feature type="transmembrane region" description="Helical" evidence="2">
    <location>
        <begin position="1295"/>
        <end position="1315"/>
    </location>
</feature>
<evidence type="ECO:0000313" key="4">
    <source>
        <dbReference type="Proteomes" id="UP000699042"/>
    </source>
</evidence>
<keyword evidence="2" id="KW-1133">Transmembrane helix</keyword>
<feature type="compositionally biased region" description="Basic and acidic residues" evidence="1">
    <location>
        <begin position="1418"/>
        <end position="1436"/>
    </location>
</feature>
<dbReference type="InterPro" id="IPR002523">
    <property type="entry name" value="MgTranspt_CorA/ZnTranspt_ZntB"/>
</dbReference>
<dbReference type="EMBL" id="JAESDN010000008">
    <property type="protein sequence ID" value="KAG7047059.1"/>
    <property type="molecule type" value="Genomic_DNA"/>
</dbReference>
<gene>
    <name evidence="3" type="ORF">JMJ77_015276</name>
</gene>
<dbReference type="GO" id="GO:0016020">
    <property type="term" value="C:membrane"/>
    <property type="evidence" value="ECO:0007669"/>
    <property type="project" value="InterPro"/>
</dbReference>
<dbReference type="GO" id="GO:0046873">
    <property type="term" value="F:metal ion transmembrane transporter activity"/>
    <property type="evidence" value="ECO:0007669"/>
    <property type="project" value="InterPro"/>
</dbReference>
<dbReference type="Gene3D" id="1.20.58.340">
    <property type="entry name" value="Magnesium transport protein CorA, transmembrane region"/>
    <property type="match status" value="1"/>
</dbReference>
<protein>
    <submittedName>
        <fullName evidence="3">Mg2+ transporter zinc transport protein</fullName>
    </submittedName>
</protein>
<proteinExistence type="predicted"/>
<organism evidence="3 4">
    <name type="scientific">Colletotrichum scovillei</name>
    <dbReference type="NCBI Taxonomy" id="1209932"/>
    <lineage>
        <taxon>Eukaryota</taxon>
        <taxon>Fungi</taxon>
        <taxon>Dikarya</taxon>
        <taxon>Ascomycota</taxon>
        <taxon>Pezizomycotina</taxon>
        <taxon>Sordariomycetes</taxon>
        <taxon>Hypocreomycetidae</taxon>
        <taxon>Glomerellales</taxon>
        <taxon>Glomerellaceae</taxon>
        <taxon>Colletotrichum</taxon>
        <taxon>Colletotrichum acutatum species complex</taxon>
    </lineage>
</organism>
<comment type="caution">
    <text evidence="3">The sequence shown here is derived from an EMBL/GenBank/DDBJ whole genome shotgun (WGS) entry which is preliminary data.</text>
</comment>
<accession>A0A9P7R3T4</accession>
<dbReference type="Pfam" id="PF01544">
    <property type="entry name" value="CorA"/>
    <property type="match status" value="1"/>
</dbReference>
<name>A0A9P7R3T4_9PEZI</name>
<keyword evidence="2" id="KW-0812">Transmembrane</keyword>
<feature type="region of interest" description="Disordered" evidence="1">
    <location>
        <begin position="1373"/>
        <end position="1400"/>
    </location>
</feature>
<evidence type="ECO:0000256" key="1">
    <source>
        <dbReference type="SAM" id="MobiDB-lite"/>
    </source>
</evidence>
<feature type="region of interest" description="Disordered" evidence="1">
    <location>
        <begin position="1127"/>
        <end position="1148"/>
    </location>
</feature>
<evidence type="ECO:0000313" key="3">
    <source>
        <dbReference type="EMBL" id="KAG7047059.1"/>
    </source>
</evidence>
<sequence>MKANGASLHHRGGHFRLVKGALSTQLSTHDTHALIIPFLIATTSSPSEFSRYLVPFTFSCLPKGVSTMASEQLNELSDRIAEAARKGMARKSFFSFGDEGLTASVGATGRLLRITQHFPGLKTGICVDDEKTEEPYYVFWRLSQFLERSLDGNSGGIGPRIDSLCPGGESKQNIINDRWPTFTITTPGDTSNKLHVSYVAFQGTVYQKFEIIDKNEEQSSRPKTKEFPSNILDALSMDSGVLIRDLNFVDSNNLFNGDSPKAPDTEVQAYTTVDGQAENHVRREHNSHGKHFILHLQVLDQDNSLKFHKPDQKKSSYFIKKKNNKSEHAVSEVVLAYTLRQGSAASDLKPLPDWSKFLEARRFLQHHPMVRLTEDENLDFFLRRNLEYVLSVCSIPVHDADPDGIPAYALTCGDVDSHRVSTAASFYAFQLLLLGLDRFTILHSESEKLPACMCDCDERPSSAPPLLYVCMMKRRIEHVCRGHMKWVFQKAAKPWKPFCPNYWTNGDEIEGWESNAWLPRRSLVDAPFQFIKAADFYRRLKEDMPDKLMEQAKAVYKKWLCHLGEVEKSGKYAFPSYKASGDGKRTKTFYLTDHALIWQAARSAESMKLHVTTKNDSELNEKIGRYSADRLRENIIRRFTTENSLLKKRMIATKRNPYQTRFLFRSKDVALFRAMEENLFEKADIRWSNTLDSQKHHEGNDDNDWSDPRRFTLAIAMARHGKAINLRTRKELIKQALSVLLSSSSSNGLFTGTLDERQNPSIYDDETDRDDYWTVVFEVPYILWKDYCTQHSKNPDDSMRSTSNSIDRRLELVCQSIEEISKHLGDPIGHPEGPTGTRYRYGYWMKHNLPFNNVIDDNNIVELQDEWLYNEPAFFVNATNVEAATVPACLADAVLMINVPEYKSLTKKRNLPTFPIMYFRPGLELWFKIIVSDQREVEAAEKRFWAFASKQAKQNSSCINTFGPNEEVEQAEMTEFFDRHKSSSNFFTEETTAALNIWTTEFHVTFYSGVQEKGLWLGKESEKAAMGFRFEGDFFNKYWTCRFVVADPRLPDKEDTTRDLIRFLQQDNIDDGQTLKEVKTGVWEERRVLELMLFGRIMRKMATSAGHILELAGKIVKEKTEKLEQRLEKFRNSRNPNREQQSPTPDIDYDSFHLTSNEFRKFQAHLQTIHGDFEKARPIRNHWLNREKDRQAEQPQWTFSDESRYRPILNKLLVENHRAIQDLDRNLREISLLAESITKEREYVSSYLEIMANDQSRRNDYDVKLFTNITAVFLPLGFATGMFSMSGTPDAQTVVGMFGLFVGVFILGLLVMIVAKAHARYGSSRQIWEELIRRGQHKIDRAYLLGTSMILILIVAKFYAREVIRRGRQKSNGASLWHGREGSAEGNPTEETNAERKEDVADEVSRRRFCGLKIRRKEESGASARHREGLVEEGRGGIDASTVNETPAAGSAQTFNG</sequence>